<dbReference type="Proteomes" id="UP001152888">
    <property type="component" value="Unassembled WGS sequence"/>
</dbReference>
<dbReference type="EMBL" id="CAKOFQ010009304">
    <property type="protein sequence ID" value="CAH2017491.1"/>
    <property type="molecule type" value="Genomic_DNA"/>
</dbReference>
<evidence type="ECO:0000313" key="1">
    <source>
        <dbReference type="EMBL" id="CAH2017491.1"/>
    </source>
</evidence>
<accession>A0A9P0VR63</accession>
<dbReference type="OrthoDB" id="2110451at2759"/>
<comment type="caution">
    <text evidence="1">The sequence shown here is derived from an EMBL/GenBank/DDBJ whole genome shotgun (WGS) entry which is preliminary data.</text>
</comment>
<dbReference type="AlphaFoldDB" id="A0A9P0VR63"/>
<reference evidence="1" key="1">
    <citation type="submission" date="2022-03" db="EMBL/GenBank/DDBJ databases">
        <authorList>
            <person name="Sayadi A."/>
        </authorList>
    </citation>
    <scope>NUCLEOTIDE SEQUENCE</scope>
</reference>
<protein>
    <submittedName>
        <fullName evidence="1">Uncharacterized protein</fullName>
    </submittedName>
</protein>
<keyword evidence="2" id="KW-1185">Reference proteome</keyword>
<sequence>MTQQDVAYITEFLQNFDRVGGKDGGGFVMEQLGQYLADEPLSAEPTNEDPDSWEAFLEENACLESHSAILKRAAGTSLVQQFKV</sequence>
<gene>
    <name evidence="1" type="ORF">ACAOBT_LOCUS36051</name>
</gene>
<organism evidence="1 2">
    <name type="scientific">Acanthoscelides obtectus</name>
    <name type="common">Bean weevil</name>
    <name type="synonym">Bruchus obtectus</name>
    <dbReference type="NCBI Taxonomy" id="200917"/>
    <lineage>
        <taxon>Eukaryota</taxon>
        <taxon>Metazoa</taxon>
        <taxon>Ecdysozoa</taxon>
        <taxon>Arthropoda</taxon>
        <taxon>Hexapoda</taxon>
        <taxon>Insecta</taxon>
        <taxon>Pterygota</taxon>
        <taxon>Neoptera</taxon>
        <taxon>Endopterygota</taxon>
        <taxon>Coleoptera</taxon>
        <taxon>Polyphaga</taxon>
        <taxon>Cucujiformia</taxon>
        <taxon>Chrysomeloidea</taxon>
        <taxon>Chrysomelidae</taxon>
        <taxon>Bruchinae</taxon>
        <taxon>Bruchini</taxon>
        <taxon>Acanthoscelides</taxon>
    </lineage>
</organism>
<name>A0A9P0VR63_ACAOB</name>
<proteinExistence type="predicted"/>
<evidence type="ECO:0000313" key="2">
    <source>
        <dbReference type="Proteomes" id="UP001152888"/>
    </source>
</evidence>